<comment type="caution">
    <text evidence="1">The sequence shown here is derived from an EMBL/GenBank/DDBJ whole genome shotgun (WGS) entry which is preliminary data.</text>
</comment>
<dbReference type="Proteomes" id="UP001524478">
    <property type="component" value="Unassembled WGS sequence"/>
</dbReference>
<evidence type="ECO:0000313" key="1">
    <source>
        <dbReference type="EMBL" id="MCQ4924926.1"/>
    </source>
</evidence>
<protein>
    <submittedName>
        <fullName evidence="1">Uncharacterized protein</fullName>
    </submittedName>
</protein>
<gene>
    <name evidence="1" type="ORF">NE686_17625</name>
</gene>
<evidence type="ECO:0000313" key="2">
    <source>
        <dbReference type="Proteomes" id="UP001524478"/>
    </source>
</evidence>
<accession>A0ABT1SEL8</accession>
<sequence>MLACGEMYLSDWKTNKEFGFLDGFIESGVSGNITVIDFRKAEDRTLFLLSETEKREVTEYEYMQVLFKNEIKGKNIIYNGIVDNTNIRVLKSVEELEDFREWHSVLITLENIE</sequence>
<proteinExistence type="predicted"/>
<name>A0ABT1SEL8_9FIRM</name>
<dbReference type="EMBL" id="JANGAC010000016">
    <property type="protein sequence ID" value="MCQ4924926.1"/>
    <property type="molecule type" value="Genomic_DNA"/>
</dbReference>
<reference evidence="1 2" key="1">
    <citation type="submission" date="2022-06" db="EMBL/GenBank/DDBJ databases">
        <title>Isolation of gut microbiota from human fecal samples.</title>
        <authorList>
            <person name="Pamer E.G."/>
            <person name="Barat B."/>
            <person name="Waligurski E."/>
            <person name="Medina S."/>
            <person name="Paddock L."/>
            <person name="Mostad J."/>
        </authorList>
    </citation>
    <scope>NUCLEOTIDE SEQUENCE [LARGE SCALE GENOMIC DNA]</scope>
    <source>
        <strain evidence="1 2">DFI.7.95</strain>
    </source>
</reference>
<keyword evidence="2" id="KW-1185">Reference proteome</keyword>
<organism evidence="1 2">
    <name type="scientific">Tissierella carlieri</name>
    <dbReference type="NCBI Taxonomy" id="689904"/>
    <lineage>
        <taxon>Bacteria</taxon>
        <taxon>Bacillati</taxon>
        <taxon>Bacillota</taxon>
        <taxon>Tissierellia</taxon>
        <taxon>Tissierellales</taxon>
        <taxon>Tissierellaceae</taxon>
        <taxon>Tissierella</taxon>
    </lineage>
</organism>
<dbReference type="RefSeq" id="WP_256312517.1">
    <property type="nucleotide sequence ID" value="NZ_JANGAC010000016.1"/>
</dbReference>